<dbReference type="Gene3D" id="1.10.287.110">
    <property type="entry name" value="DnaJ domain"/>
    <property type="match status" value="1"/>
</dbReference>
<accession>A0A7J0HFQ1</accession>
<dbReference type="InterPro" id="IPR051100">
    <property type="entry name" value="DnaJ_subfamily_B/C"/>
</dbReference>
<reference evidence="7 8" key="1">
    <citation type="submission" date="2019-07" db="EMBL/GenBank/DDBJ databases">
        <title>De Novo Assembly of kiwifruit Actinidia rufa.</title>
        <authorList>
            <person name="Sugita-Konishi S."/>
            <person name="Sato K."/>
            <person name="Mori E."/>
            <person name="Abe Y."/>
            <person name="Kisaki G."/>
            <person name="Hamano K."/>
            <person name="Suezawa K."/>
            <person name="Otani M."/>
            <person name="Fukuda T."/>
            <person name="Manabe T."/>
            <person name="Gomi K."/>
            <person name="Tabuchi M."/>
            <person name="Akimitsu K."/>
            <person name="Kataoka I."/>
        </authorList>
    </citation>
    <scope>NUCLEOTIDE SEQUENCE [LARGE SCALE GENOMIC DNA]</scope>
    <source>
        <strain evidence="8">cv. Fuchu</strain>
    </source>
</reference>
<dbReference type="InterPro" id="IPR001623">
    <property type="entry name" value="DnaJ_domain"/>
</dbReference>
<dbReference type="PANTHER" id="PTHR43908:SF5">
    <property type="entry name" value="CHAPERONE PROTEIN DNAJ 49"/>
    <property type="match status" value="1"/>
</dbReference>
<protein>
    <submittedName>
        <fullName evidence="7">DnaJ heat shock amino-terminal domain protein</fullName>
    </submittedName>
</protein>
<dbReference type="Pfam" id="PF00226">
    <property type="entry name" value="DnaJ"/>
    <property type="match status" value="1"/>
</dbReference>
<dbReference type="GO" id="GO:0030544">
    <property type="term" value="F:Hsp70 protein binding"/>
    <property type="evidence" value="ECO:0007669"/>
    <property type="project" value="TreeGrafter"/>
</dbReference>
<evidence type="ECO:0000256" key="1">
    <source>
        <dbReference type="ARBA" id="ARBA00004167"/>
    </source>
</evidence>
<dbReference type="GO" id="GO:0005789">
    <property type="term" value="C:endoplasmic reticulum membrane"/>
    <property type="evidence" value="ECO:0007669"/>
    <property type="project" value="TreeGrafter"/>
</dbReference>
<keyword evidence="2 5" id="KW-0812">Transmembrane</keyword>
<keyword evidence="8" id="KW-1185">Reference proteome</keyword>
<keyword evidence="7" id="KW-0346">Stress response</keyword>
<proteinExistence type="predicted"/>
<dbReference type="Pfam" id="PF09320">
    <property type="entry name" value="DUF1977"/>
    <property type="match status" value="1"/>
</dbReference>
<dbReference type="InterPro" id="IPR036869">
    <property type="entry name" value="J_dom_sf"/>
</dbReference>
<evidence type="ECO:0000259" key="6">
    <source>
        <dbReference type="PROSITE" id="PS50076"/>
    </source>
</evidence>
<dbReference type="SUPFAM" id="SSF46565">
    <property type="entry name" value="Chaperone J-domain"/>
    <property type="match status" value="1"/>
</dbReference>
<feature type="domain" description="J" evidence="6">
    <location>
        <begin position="87"/>
        <end position="151"/>
    </location>
</feature>
<comment type="subcellular location">
    <subcellularLocation>
        <location evidence="1">Membrane</location>
        <topology evidence="1">Single-pass membrane protein</topology>
    </subcellularLocation>
</comment>
<dbReference type="EMBL" id="BJWL01000029">
    <property type="protein sequence ID" value="GFZ21795.1"/>
    <property type="molecule type" value="Genomic_DNA"/>
</dbReference>
<evidence type="ECO:0000256" key="2">
    <source>
        <dbReference type="ARBA" id="ARBA00022692"/>
    </source>
</evidence>
<dbReference type="PANTHER" id="PTHR43908">
    <property type="entry name" value="AT29763P-RELATED"/>
    <property type="match status" value="1"/>
</dbReference>
<evidence type="ECO:0000256" key="4">
    <source>
        <dbReference type="ARBA" id="ARBA00023136"/>
    </source>
</evidence>
<dbReference type="Proteomes" id="UP000585474">
    <property type="component" value="Unassembled WGS sequence"/>
</dbReference>
<evidence type="ECO:0000256" key="5">
    <source>
        <dbReference type="SAM" id="Phobius"/>
    </source>
</evidence>
<gene>
    <name evidence="7" type="ORF">Acr_29g0009570</name>
</gene>
<dbReference type="OrthoDB" id="10250354at2759"/>
<feature type="transmembrane region" description="Helical" evidence="5">
    <location>
        <begin position="196"/>
        <end position="216"/>
    </location>
</feature>
<evidence type="ECO:0000313" key="7">
    <source>
        <dbReference type="EMBL" id="GFZ21795.1"/>
    </source>
</evidence>
<dbReference type="PROSITE" id="PS50076">
    <property type="entry name" value="DNAJ_2"/>
    <property type="match status" value="1"/>
</dbReference>
<keyword evidence="4 5" id="KW-0472">Membrane</keyword>
<evidence type="ECO:0000256" key="3">
    <source>
        <dbReference type="ARBA" id="ARBA00022989"/>
    </source>
</evidence>
<evidence type="ECO:0000313" key="8">
    <source>
        <dbReference type="Proteomes" id="UP000585474"/>
    </source>
</evidence>
<dbReference type="PRINTS" id="PR00625">
    <property type="entry name" value="JDOMAIN"/>
</dbReference>
<sequence>MDSNKDEAIRCIAIAKEAIASSNKHRAEIHWNCAGLTRAVQNPTLPYLKNTFRNEPVSAKFGEGSTRECNYTEEHVQLIRKIKRSKDHYEILRVQKSCSVEEIRKVYRKLSLKVRPDKNKAPGSEEAFKKVSKAFKCLSNDESRAQYDQTGLVEEFERDFRSLFGQTHVYQEAYVYRTRGTSNQQREDLGRGVSNLMVLLQLLPFLLIILLAYMSFSETDYSLQLNNSYQFTKMTEKHGVAFYVNSFEFDQNFLLRSPARDDIENFVIRDYKNMLGRYCHVELQRHQWSRNMPTPHCDKLQTFGVG</sequence>
<name>A0A7J0HFQ1_9ERIC</name>
<keyword evidence="3 5" id="KW-1133">Transmembrane helix</keyword>
<dbReference type="InterPro" id="IPR015399">
    <property type="entry name" value="DUF1977_DnaJ-like"/>
</dbReference>
<dbReference type="SMART" id="SM00271">
    <property type="entry name" value="DnaJ"/>
    <property type="match status" value="1"/>
</dbReference>
<dbReference type="GO" id="GO:0071218">
    <property type="term" value="P:cellular response to misfolded protein"/>
    <property type="evidence" value="ECO:0007669"/>
    <property type="project" value="TreeGrafter"/>
</dbReference>
<comment type="caution">
    <text evidence="7">The sequence shown here is derived from an EMBL/GenBank/DDBJ whole genome shotgun (WGS) entry which is preliminary data.</text>
</comment>
<organism evidence="7 8">
    <name type="scientific">Actinidia rufa</name>
    <dbReference type="NCBI Taxonomy" id="165716"/>
    <lineage>
        <taxon>Eukaryota</taxon>
        <taxon>Viridiplantae</taxon>
        <taxon>Streptophyta</taxon>
        <taxon>Embryophyta</taxon>
        <taxon>Tracheophyta</taxon>
        <taxon>Spermatophyta</taxon>
        <taxon>Magnoliopsida</taxon>
        <taxon>eudicotyledons</taxon>
        <taxon>Gunneridae</taxon>
        <taxon>Pentapetalae</taxon>
        <taxon>asterids</taxon>
        <taxon>Ericales</taxon>
        <taxon>Actinidiaceae</taxon>
        <taxon>Actinidia</taxon>
    </lineage>
</organism>
<dbReference type="CDD" id="cd06257">
    <property type="entry name" value="DnaJ"/>
    <property type="match status" value="1"/>
</dbReference>
<dbReference type="AlphaFoldDB" id="A0A7J0HFQ1"/>